<dbReference type="STRING" id="43265.A0A545VKJ6"/>
<feature type="transmembrane region" description="Helical" evidence="6">
    <location>
        <begin position="318"/>
        <end position="342"/>
    </location>
</feature>
<feature type="transmembrane region" description="Helical" evidence="6">
    <location>
        <begin position="122"/>
        <end position="140"/>
    </location>
</feature>
<dbReference type="PROSITE" id="PS50850">
    <property type="entry name" value="MFS"/>
    <property type="match status" value="1"/>
</dbReference>
<evidence type="ECO:0000256" key="6">
    <source>
        <dbReference type="SAM" id="Phobius"/>
    </source>
</evidence>
<comment type="caution">
    <text evidence="8">The sequence shown here is derived from an EMBL/GenBank/DDBJ whole genome shotgun (WGS) entry which is preliminary data.</text>
</comment>
<comment type="subcellular location">
    <subcellularLocation>
        <location evidence="1">Membrane</location>
        <topology evidence="1">Multi-pass membrane protein</topology>
    </subcellularLocation>
</comment>
<feature type="transmembrane region" description="Helical" evidence="6">
    <location>
        <begin position="488"/>
        <end position="513"/>
    </location>
</feature>
<evidence type="ECO:0000256" key="5">
    <source>
        <dbReference type="SAM" id="MobiDB-lite"/>
    </source>
</evidence>
<proteinExistence type="predicted"/>
<dbReference type="SUPFAM" id="SSF103473">
    <property type="entry name" value="MFS general substrate transporter"/>
    <property type="match status" value="1"/>
</dbReference>
<evidence type="ECO:0000256" key="3">
    <source>
        <dbReference type="ARBA" id="ARBA00022989"/>
    </source>
</evidence>
<feature type="transmembrane region" description="Helical" evidence="6">
    <location>
        <begin position="147"/>
        <end position="169"/>
    </location>
</feature>
<evidence type="ECO:0000259" key="7">
    <source>
        <dbReference type="PROSITE" id="PS50850"/>
    </source>
</evidence>
<dbReference type="InterPro" id="IPR036259">
    <property type="entry name" value="MFS_trans_sf"/>
</dbReference>
<dbReference type="EMBL" id="SPUK01000024">
    <property type="protein sequence ID" value="TQV90710.1"/>
    <property type="molecule type" value="Genomic_DNA"/>
</dbReference>
<feature type="transmembrane region" description="Helical" evidence="6">
    <location>
        <begin position="243"/>
        <end position="262"/>
    </location>
</feature>
<feature type="transmembrane region" description="Helical" evidence="6">
    <location>
        <begin position="53"/>
        <end position="73"/>
    </location>
</feature>
<protein>
    <submittedName>
        <fullName evidence="8">MFS transporter</fullName>
    </submittedName>
</protein>
<feature type="domain" description="Major facilitator superfamily (MFS) profile" evidence="7">
    <location>
        <begin position="55"/>
        <end position="518"/>
    </location>
</feature>
<feature type="compositionally biased region" description="Basic and acidic residues" evidence="5">
    <location>
        <begin position="15"/>
        <end position="31"/>
    </location>
</feature>
<evidence type="ECO:0000313" key="9">
    <source>
        <dbReference type="Proteomes" id="UP000315783"/>
    </source>
</evidence>
<dbReference type="Pfam" id="PF07690">
    <property type="entry name" value="MFS_1"/>
    <property type="match status" value="1"/>
</dbReference>
<dbReference type="InterPro" id="IPR020846">
    <property type="entry name" value="MFS_dom"/>
</dbReference>
<evidence type="ECO:0000256" key="4">
    <source>
        <dbReference type="ARBA" id="ARBA00023136"/>
    </source>
</evidence>
<keyword evidence="4 6" id="KW-0472">Membrane</keyword>
<dbReference type="OrthoDB" id="194139at2759"/>
<evidence type="ECO:0000256" key="1">
    <source>
        <dbReference type="ARBA" id="ARBA00004141"/>
    </source>
</evidence>
<reference evidence="8 9" key="1">
    <citation type="journal article" date="2019" name="Appl. Microbiol. Biotechnol.">
        <title>Genome sequence of Isaria javanica and comparative genome analysis insights into family S53 peptidase evolution in fungal entomopathogens.</title>
        <authorList>
            <person name="Lin R."/>
            <person name="Zhang X."/>
            <person name="Xin B."/>
            <person name="Zou M."/>
            <person name="Gao Y."/>
            <person name="Qin F."/>
            <person name="Hu Q."/>
            <person name="Xie B."/>
            <person name="Cheng X."/>
        </authorList>
    </citation>
    <scope>NUCLEOTIDE SEQUENCE [LARGE SCALE GENOMIC DNA]</scope>
    <source>
        <strain evidence="8 9">IJ1G</strain>
    </source>
</reference>
<name>A0A545VKJ6_9HYPO</name>
<feature type="transmembrane region" description="Helical" evidence="6">
    <location>
        <begin position="408"/>
        <end position="435"/>
    </location>
</feature>
<dbReference type="Gene3D" id="1.20.1250.20">
    <property type="entry name" value="MFS general substrate transporter like domains"/>
    <property type="match status" value="1"/>
</dbReference>
<dbReference type="Proteomes" id="UP000315783">
    <property type="component" value="Unassembled WGS sequence"/>
</dbReference>
<dbReference type="GO" id="GO:0022857">
    <property type="term" value="F:transmembrane transporter activity"/>
    <property type="evidence" value="ECO:0007669"/>
    <property type="project" value="InterPro"/>
</dbReference>
<feature type="region of interest" description="Disordered" evidence="5">
    <location>
        <begin position="1"/>
        <end position="39"/>
    </location>
</feature>
<dbReference type="PANTHER" id="PTHR23507">
    <property type="entry name" value="ZGC:174356"/>
    <property type="match status" value="1"/>
</dbReference>
<feature type="transmembrane region" description="Helical" evidence="6">
    <location>
        <begin position="175"/>
        <end position="202"/>
    </location>
</feature>
<evidence type="ECO:0000256" key="2">
    <source>
        <dbReference type="ARBA" id="ARBA00022692"/>
    </source>
</evidence>
<accession>A0A545VKJ6</accession>
<feature type="transmembrane region" description="Helical" evidence="6">
    <location>
        <begin position="362"/>
        <end position="387"/>
    </location>
</feature>
<evidence type="ECO:0000313" key="8">
    <source>
        <dbReference type="EMBL" id="TQV90710.1"/>
    </source>
</evidence>
<keyword evidence="2 6" id="KW-0812">Transmembrane</keyword>
<dbReference type="AlphaFoldDB" id="A0A545VKJ6"/>
<sequence length="522" mass="56748">MSGYHPDTETDEDGDAPRDIRSRSLGDHPAAEHTPLLPTDLPAELAPKRSLRLLVSVIGGLCLTLVAVSQRLFGPALQEIMEDVICRNVYADHPLNMVSSPDSRCKGNDVQKVLSMVSAMDLAAEMIVPILVQIPFGIIADKYGRRIVIFLALFGCALKIGWTVFVLSFPNRLNVWAILWGNLAYFIGGGGTMAVAMCYTLFSDVTPAAERTMVFYQLNALLRIVAVAATPLAAFLLGVNPWMAVWIGVGLLGIGTGCTLLLPETLDLRKAADQRRPSGDVQAEFVAQPPPVARVSAKSAIQRALASARSDFSHIWRFLLGSPGIMLLMVCNALAFPLKLAFDGDLLQYMTKRYHWSWSTATYIVSIENFFALGVLMIVLPATAWALDRRGRSPLQRDLFIARASAVFAFLGAVFIAFAPVGWLCVLALIIYSFASGFSPLFRSLLSVIVEPHTIGALNTVIATIESTVGLVSAPTLAWLLNRGMDIGGVWIGLPFMFTAFLTALSALGIFVFRLPKVFDQV</sequence>
<dbReference type="GO" id="GO:0016020">
    <property type="term" value="C:membrane"/>
    <property type="evidence" value="ECO:0007669"/>
    <property type="project" value="UniProtKB-SubCell"/>
</dbReference>
<dbReference type="InterPro" id="IPR011701">
    <property type="entry name" value="MFS"/>
</dbReference>
<keyword evidence="3 6" id="KW-1133">Transmembrane helix</keyword>
<dbReference type="PANTHER" id="PTHR23507:SF1">
    <property type="entry name" value="FI18259P1-RELATED"/>
    <property type="match status" value="1"/>
</dbReference>
<feature type="transmembrane region" description="Helical" evidence="6">
    <location>
        <begin position="214"/>
        <end position="237"/>
    </location>
</feature>
<gene>
    <name evidence="8" type="ORF">IF1G_10662</name>
</gene>
<organism evidence="8 9">
    <name type="scientific">Cordyceps javanica</name>
    <dbReference type="NCBI Taxonomy" id="43265"/>
    <lineage>
        <taxon>Eukaryota</taxon>
        <taxon>Fungi</taxon>
        <taxon>Dikarya</taxon>
        <taxon>Ascomycota</taxon>
        <taxon>Pezizomycotina</taxon>
        <taxon>Sordariomycetes</taxon>
        <taxon>Hypocreomycetidae</taxon>
        <taxon>Hypocreales</taxon>
        <taxon>Cordycipitaceae</taxon>
        <taxon>Cordyceps</taxon>
    </lineage>
</organism>
<keyword evidence="9" id="KW-1185">Reference proteome</keyword>
<feature type="transmembrane region" description="Helical" evidence="6">
    <location>
        <begin position="455"/>
        <end position="481"/>
    </location>
</feature>